<evidence type="ECO:0000259" key="1">
    <source>
        <dbReference type="Pfam" id="PF03848"/>
    </source>
</evidence>
<dbReference type="STRING" id="96561.Dole_0911"/>
<sequence>MHEDRTRWNKKYTDREWTAEPSDIVRRFYSLAKPGMALDIGAGTGRNSVFLAEQGFDVVAVDIAEKGLAQMAGAHANLLPVCADLDVFEIPENRFSLIANILFLNRRLFPWIMDGLAPGGVLIFETYIDFPSGRGHRRSRDFCLAENELLYAFAPLHILYYEETQKTTDEGTSRLASLAAVKK</sequence>
<proteinExistence type="predicted"/>
<dbReference type="OrthoDB" id="5298787at2"/>
<keyword evidence="3" id="KW-1185">Reference proteome</keyword>
<dbReference type="Pfam" id="PF03848">
    <property type="entry name" value="TehB"/>
    <property type="match status" value="1"/>
</dbReference>
<dbReference type="KEGG" id="dol:Dole_0911"/>
<dbReference type="Proteomes" id="UP000008561">
    <property type="component" value="Chromosome"/>
</dbReference>
<dbReference type="AlphaFoldDB" id="A8ZWB3"/>
<dbReference type="HOGENOM" id="CLU_056435_5_3_7"/>
<evidence type="ECO:0000313" key="2">
    <source>
        <dbReference type="EMBL" id="ABW66721.1"/>
    </source>
</evidence>
<dbReference type="eggNOG" id="COG2226">
    <property type="taxonomic scope" value="Bacteria"/>
</dbReference>
<dbReference type="RefSeq" id="WP_012174339.1">
    <property type="nucleotide sequence ID" value="NC_009943.1"/>
</dbReference>
<gene>
    <name evidence="2" type="ordered locus">Dole_0911</name>
</gene>
<dbReference type="InterPro" id="IPR029063">
    <property type="entry name" value="SAM-dependent_MTases_sf"/>
</dbReference>
<name>A8ZWB3_DESOH</name>
<dbReference type="InterPro" id="IPR015985">
    <property type="entry name" value="TehB-like_dom"/>
</dbReference>
<dbReference type="CDD" id="cd02440">
    <property type="entry name" value="AdoMet_MTases"/>
    <property type="match status" value="1"/>
</dbReference>
<accession>A8ZWB3</accession>
<dbReference type="Gene3D" id="3.40.50.150">
    <property type="entry name" value="Vaccinia Virus protein VP39"/>
    <property type="match status" value="1"/>
</dbReference>
<protein>
    <submittedName>
        <fullName evidence="2">Tellurite resistance protein TehB</fullName>
    </submittedName>
</protein>
<evidence type="ECO:0000313" key="3">
    <source>
        <dbReference type="Proteomes" id="UP000008561"/>
    </source>
</evidence>
<reference evidence="2 3" key="1">
    <citation type="submission" date="2007-10" db="EMBL/GenBank/DDBJ databases">
        <title>Complete sequence of Desulfococcus oleovorans Hxd3.</title>
        <authorList>
            <consortium name="US DOE Joint Genome Institute"/>
            <person name="Copeland A."/>
            <person name="Lucas S."/>
            <person name="Lapidus A."/>
            <person name="Barry K."/>
            <person name="Glavina del Rio T."/>
            <person name="Dalin E."/>
            <person name="Tice H."/>
            <person name="Pitluck S."/>
            <person name="Kiss H."/>
            <person name="Brettin T."/>
            <person name="Bruce D."/>
            <person name="Detter J.C."/>
            <person name="Han C."/>
            <person name="Schmutz J."/>
            <person name="Larimer F."/>
            <person name="Land M."/>
            <person name="Hauser L."/>
            <person name="Kyrpides N."/>
            <person name="Kim E."/>
            <person name="Wawrik B."/>
            <person name="Richardson P."/>
        </authorList>
    </citation>
    <scope>NUCLEOTIDE SEQUENCE [LARGE SCALE GENOMIC DNA]</scope>
    <source>
        <strain evidence="3">DSM 6200 / JCM 39069 / Hxd3</strain>
    </source>
</reference>
<dbReference type="EMBL" id="CP000859">
    <property type="protein sequence ID" value="ABW66721.1"/>
    <property type="molecule type" value="Genomic_DNA"/>
</dbReference>
<dbReference type="SUPFAM" id="SSF53335">
    <property type="entry name" value="S-adenosyl-L-methionine-dependent methyltransferases"/>
    <property type="match status" value="1"/>
</dbReference>
<organism evidence="2 3">
    <name type="scientific">Desulfosudis oleivorans (strain DSM 6200 / JCM 39069 / Hxd3)</name>
    <name type="common">Desulfococcus oleovorans</name>
    <dbReference type="NCBI Taxonomy" id="96561"/>
    <lineage>
        <taxon>Bacteria</taxon>
        <taxon>Pseudomonadati</taxon>
        <taxon>Thermodesulfobacteriota</taxon>
        <taxon>Desulfobacteria</taxon>
        <taxon>Desulfobacterales</taxon>
        <taxon>Desulfosudaceae</taxon>
        <taxon>Desulfosudis</taxon>
    </lineage>
</organism>
<feature type="domain" description="Tellurite resistance methyltransferase TehB-like" evidence="1">
    <location>
        <begin position="8"/>
        <end position="74"/>
    </location>
</feature>